<accession>A0ABY9WVS0</accession>
<dbReference type="RefSeq" id="WP_395822391.1">
    <property type="nucleotide sequence ID" value="NZ_CP043494.1"/>
</dbReference>
<dbReference type="Proteomes" id="UP001611383">
    <property type="component" value="Chromosome"/>
</dbReference>
<evidence type="ECO:0000313" key="2">
    <source>
        <dbReference type="Proteomes" id="UP001611383"/>
    </source>
</evidence>
<protein>
    <submittedName>
        <fullName evidence="1">Uncharacterized protein</fullName>
    </submittedName>
</protein>
<evidence type="ECO:0000313" key="1">
    <source>
        <dbReference type="EMBL" id="WNG46206.1"/>
    </source>
</evidence>
<keyword evidence="2" id="KW-1185">Reference proteome</keyword>
<organism evidence="1 2">
    <name type="scientific">Archangium minus</name>
    <dbReference type="NCBI Taxonomy" id="83450"/>
    <lineage>
        <taxon>Bacteria</taxon>
        <taxon>Pseudomonadati</taxon>
        <taxon>Myxococcota</taxon>
        <taxon>Myxococcia</taxon>
        <taxon>Myxococcales</taxon>
        <taxon>Cystobacterineae</taxon>
        <taxon>Archangiaceae</taxon>
        <taxon>Archangium</taxon>
    </lineage>
</organism>
<reference evidence="1 2" key="1">
    <citation type="submission" date="2019-08" db="EMBL/GenBank/DDBJ databases">
        <title>Archangium and Cystobacter genomes.</title>
        <authorList>
            <person name="Chen I.-C.K."/>
            <person name="Wielgoss S."/>
        </authorList>
    </citation>
    <scope>NUCLEOTIDE SEQUENCE [LARGE SCALE GENOMIC DNA]</scope>
    <source>
        <strain evidence="1 2">Cbm 6</strain>
    </source>
</reference>
<name>A0ABY9WVS0_9BACT</name>
<gene>
    <name evidence="1" type="ORF">F0U60_20345</name>
</gene>
<dbReference type="EMBL" id="CP043494">
    <property type="protein sequence ID" value="WNG46206.1"/>
    <property type="molecule type" value="Genomic_DNA"/>
</dbReference>
<sequence length="239" mass="24912">MPGKFMKGALVEFMPTVLVPLPNVIIFQFNPETIRHVWTQPEAAGDAQSQNHNPLAVRGMPGESFSFTLVMDANDQIAEGNPIAKATGIASRLAALEMLMYPTGAAGGGLLGSVSASVSVSAGGVGASLGGSAASAATRQVPQSEVPAVLFVWGPGRIVPVRVTGLSIEEKLYDELLNPTHAEAQLELRVLTPEELARVSGPLKDVAKAAYTYSQVLRQGLAVANLANSVESIVGMLPL</sequence>
<proteinExistence type="predicted"/>